<dbReference type="EMBL" id="CM000881">
    <property type="protein sequence ID" value="PNT73481.1"/>
    <property type="molecule type" value="Genomic_DNA"/>
</dbReference>
<accession>A0A2K2DGS7</accession>
<reference evidence="6" key="2">
    <citation type="submission" date="2017-06" db="EMBL/GenBank/DDBJ databases">
        <title>WGS assembly of Brachypodium distachyon.</title>
        <authorList>
            <consortium name="The International Brachypodium Initiative"/>
            <person name="Lucas S."/>
            <person name="Harmon-Smith M."/>
            <person name="Lail K."/>
            <person name="Tice H."/>
            <person name="Grimwood J."/>
            <person name="Bruce D."/>
            <person name="Barry K."/>
            <person name="Shu S."/>
            <person name="Lindquist E."/>
            <person name="Wang M."/>
            <person name="Pitluck S."/>
            <person name="Vogel J.P."/>
            <person name="Garvin D.F."/>
            <person name="Mockler T.C."/>
            <person name="Schmutz J."/>
            <person name="Rokhsar D."/>
            <person name="Bevan M.W."/>
        </authorList>
    </citation>
    <scope>NUCLEOTIDE SEQUENCE</scope>
    <source>
        <strain evidence="6">Bd21</strain>
    </source>
</reference>
<dbReference type="InterPro" id="IPR015300">
    <property type="entry name" value="DNA-bd_pseudobarrel_sf"/>
</dbReference>
<dbReference type="Gramene" id="PNT73481">
    <property type="protein sequence ID" value="PNT73481"/>
    <property type="gene ID" value="BRADI_2g59013v3"/>
</dbReference>
<evidence type="ECO:0000313" key="7">
    <source>
        <dbReference type="EnsemblPlants" id="PNT73481"/>
    </source>
</evidence>
<protein>
    <recommendedName>
        <fullName evidence="9">TF-B3 domain-containing protein</fullName>
    </recommendedName>
</protein>
<dbReference type="OrthoDB" id="695844at2759"/>
<gene>
    <name evidence="6" type="ORF">BRADI_2g59013v3</name>
</gene>
<comment type="subcellular location">
    <subcellularLocation>
        <location evidence="1">Nucleus</location>
    </subcellularLocation>
</comment>
<reference evidence="7" key="3">
    <citation type="submission" date="2018-08" db="UniProtKB">
        <authorList>
            <consortium name="EnsemblPlants"/>
        </authorList>
    </citation>
    <scope>IDENTIFICATION</scope>
    <source>
        <strain evidence="7">cv. Bd21</strain>
    </source>
</reference>
<dbReference type="GO" id="GO:0003677">
    <property type="term" value="F:DNA binding"/>
    <property type="evidence" value="ECO:0007669"/>
    <property type="project" value="UniProtKB-KW"/>
</dbReference>
<dbReference type="SUPFAM" id="SSF101936">
    <property type="entry name" value="DNA-binding pseudobarrel domain"/>
    <property type="match status" value="1"/>
</dbReference>
<keyword evidence="5" id="KW-0539">Nucleus</keyword>
<evidence type="ECO:0000256" key="3">
    <source>
        <dbReference type="ARBA" id="ARBA00023125"/>
    </source>
</evidence>
<dbReference type="Proteomes" id="UP000008810">
    <property type="component" value="Chromosome 2"/>
</dbReference>
<reference evidence="6 7" key="1">
    <citation type="journal article" date="2010" name="Nature">
        <title>Genome sequencing and analysis of the model grass Brachypodium distachyon.</title>
        <authorList>
            <consortium name="International Brachypodium Initiative"/>
        </authorList>
    </citation>
    <scope>NUCLEOTIDE SEQUENCE [LARGE SCALE GENOMIC DNA]</scope>
    <source>
        <strain evidence="6 7">Bd21</strain>
    </source>
</reference>
<keyword evidence="4" id="KW-0804">Transcription</keyword>
<dbReference type="PANTHER" id="PTHR34397:SF22">
    <property type="entry name" value="OS05G0237600 PROTEIN"/>
    <property type="match status" value="1"/>
</dbReference>
<name>A0A2K2DGS7_BRADI</name>
<dbReference type="PANTHER" id="PTHR34397">
    <property type="entry name" value="OS05G0237600 PROTEIN"/>
    <property type="match status" value="1"/>
</dbReference>
<dbReference type="Gene3D" id="2.40.330.10">
    <property type="entry name" value="DNA-binding pseudobarrel domain"/>
    <property type="match status" value="1"/>
</dbReference>
<dbReference type="AlphaFoldDB" id="A0A2K2DGS7"/>
<sequence>MDNISLDKNPVVDEALRDILKDLDASPVRIYGKKLWVTDRDLCQHRLLISCRSWQAKHGLPCLLDEILTEEEKSRMPTKDGFQIRAYDRHGKPYNLRCKKFGRATYRLFAGWGSFLKDNGLGATKGDAAGGEHVMVELWAFRSPRLDLGVENQPCGQLGLVMNVISPTTSASSGNEEKEEEEK</sequence>
<dbReference type="InParanoid" id="A0A2K2DGS7"/>
<organism evidence="6">
    <name type="scientific">Brachypodium distachyon</name>
    <name type="common">Purple false brome</name>
    <name type="synonym">Trachynia distachya</name>
    <dbReference type="NCBI Taxonomy" id="15368"/>
    <lineage>
        <taxon>Eukaryota</taxon>
        <taxon>Viridiplantae</taxon>
        <taxon>Streptophyta</taxon>
        <taxon>Embryophyta</taxon>
        <taxon>Tracheophyta</taxon>
        <taxon>Spermatophyta</taxon>
        <taxon>Magnoliopsida</taxon>
        <taxon>Liliopsida</taxon>
        <taxon>Poales</taxon>
        <taxon>Poaceae</taxon>
        <taxon>BOP clade</taxon>
        <taxon>Pooideae</taxon>
        <taxon>Stipodae</taxon>
        <taxon>Brachypodieae</taxon>
        <taxon>Brachypodium</taxon>
    </lineage>
</organism>
<evidence type="ECO:0008006" key="9">
    <source>
        <dbReference type="Google" id="ProtNLM"/>
    </source>
</evidence>
<evidence type="ECO:0000313" key="6">
    <source>
        <dbReference type="EMBL" id="PNT73481.1"/>
    </source>
</evidence>
<evidence type="ECO:0000256" key="4">
    <source>
        <dbReference type="ARBA" id="ARBA00023163"/>
    </source>
</evidence>
<keyword evidence="2" id="KW-0805">Transcription regulation</keyword>
<dbReference type="GO" id="GO:0005634">
    <property type="term" value="C:nucleus"/>
    <property type="evidence" value="ECO:0007669"/>
    <property type="project" value="UniProtKB-SubCell"/>
</dbReference>
<evidence type="ECO:0000256" key="2">
    <source>
        <dbReference type="ARBA" id="ARBA00023015"/>
    </source>
</evidence>
<proteinExistence type="predicted"/>
<keyword evidence="8" id="KW-1185">Reference proteome</keyword>
<evidence type="ECO:0000256" key="1">
    <source>
        <dbReference type="ARBA" id="ARBA00004123"/>
    </source>
</evidence>
<evidence type="ECO:0000313" key="8">
    <source>
        <dbReference type="Proteomes" id="UP000008810"/>
    </source>
</evidence>
<keyword evidence="3" id="KW-0238">DNA-binding</keyword>
<evidence type="ECO:0000256" key="5">
    <source>
        <dbReference type="ARBA" id="ARBA00023242"/>
    </source>
</evidence>
<dbReference type="EnsemblPlants" id="PNT73481">
    <property type="protein sequence ID" value="PNT73481"/>
    <property type="gene ID" value="BRADI_2g59013v3"/>
</dbReference>